<name>A0A1I5F2D6_9ACTN</name>
<organism evidence="2 3">
    <name type="scientific">Actinomadura madurae</name>
    <dbReference type="NCBI Taxonomy" id="1993"/>
    <lineage>
        <taxon>Bacteria</taxon>
        <taxon>Bacillati</taxon>
        <taxon>Actinomycetota</taxon>
        <taxon>Actinomycetes</taxon>
        <taxon>Streptosporangiales</taxon>
        <taxon>Thermomonosporaceae</taxon>
        <taxon>Actinomadura</taxon>
    </lineage>
</organism>
<accession>A0A1I5F2D6</accession>
<evidence type="ECO:0000256" key="1">
    <source>
        <dbReference type="SAM" id="Phobius"/>
    </source>
</evidence>
<sequence>MRTAEGKNWSWVSAGWVGLPLVLLLLLVTEDTAGWWRWPVAAAGLGFFVCAAIGLVRLDARRRGGGGTAMIVLALVAGFPFLILLGNITPARAERVESCRVSALKPTNELWLRQDYRVACPAGTRDVVHRPSPRANKADRDRPRYAVGETVWVSISKDDPDEIRFVTGPGSGRLALALIVLAIVGVLSAVGIWRALTAPKRPVP</sequence>
<dbReference type="EMBL" id="FOVH01000004">
    <property type="protein sequence ID" value="SFO17914.1"/>
    <property type="molecule type" value="Genomic_DNA"/>
</dbReference>
<keyword evidence="1" id="KW-1133">Transmembrane helix</keyword>
<dbReference type="Proteomes" id="UP000183413">
    <property type="component" value="Unassembled WGS sequence"/>
</dbReference>
<feature type="transmembrane region" description="Helical" evidence="1">
    <location>
        <begin position="9"/>
        <end position="29"/>
    </location>
</feature>
<dbReference type="InParanoid" id="A0A1I5F2D6"/>
<keyword evidence="1" id="KW-0812">Transmembrane</keyword>
<reference evidence="2 3" key="1">
    <citation type="submission" date="2016-10" db="EMBL/GenBank/DDBJ databases">
        <authorList>
            <person name="de Groot N.N."/>
        </authorList>
    </citation>
    <scope>NUCLEOTIDE SEQUENCE [LARGE SCALE GENOMIC DNA]</scope>
    <source>
        <strain evidence="2 3">DSM 43067</strain>
    </source>
</reference>
<proteinExistence type="predicted"/>
<evidence type="ECO:0000313" key="3">
    <source>
        <dbReference type="Proteomes" id="UP000183413"/>
    </source>
</evidence>
<feature type="transmembrane region" description="Helical" evidence="1">
    <location>
        <begin position="68"/>
        <end position="88"/>
    </location>
</feature>
<protein>
    <recommendedName>
        <fullName evidence="4">DUF3592 domain-containing protein</fullName>
    </recommendedName>
</protein>
<dbReference type="AlphaFoldDB" id="A0A1I5F2D6"/>
<keyword evidence="1" id="KW-0472">Membrane</keyword>
<feature type="transmembrane region" description="Helical" evidence="1">
    <location>
        <begin position="35"/>
        <end position="56"/>
    </location>
</feature>
<gene>
    <name evidence="2" type="ORF">SAMN04489713_104397</name>
</gene>
<feature type="transmembrane region" description="Helical" evidence="1">
    <location>
        <begin position="174"/>
        <end position="196"/>
    </location>
</feature>
<keyword evidence="3" id="KW-1185">Reference proteome</keyword>
<evidence type="ECO:0008006" key="4">
    <source>
        <dbReference type="Google" id="ProtNLM"/>
    </source>
</evidence>
<evidence type="ECO:0000313" key="2">
    <source>
        <dbReference type="EMBL" id="SFO17914.1"/>
    </source>
</evidence>